<dbReference type="EMBL" id="BSXU01011229">
    <property type="protein sequence ID" value="GME74353.1"/>
    <property type="molecule type" value="Genomic_DNA"/>
</dbReference>
<keyword evidence="1" id="KW-0812">Transmembrane</keyword>
<keyword evidence="1" id="KW-0472">Membrane</keyword>
<dbReference type="AlphaFoldDB" id="A0A9W6WBE7"/>
<dbReference type="Pfam" id="PF12400">
    <property type="entry name" value="STIMATE"/>
    <property type="match status" value="1"/>
</dbReference>
<evidence type="ECO:0000313" key="3">
    <source>
        <dbReference type="Proteomes" id="UP001165063"/>
    </source>
</evidence>
<dbReference type="OrthoDB" id="431202at2759"/>
<evidence type="ECO:0000256" key="1">
    <source>
        <dbReference type="SAM" id="Phobius"/>
    </source>
</evidence>
<gene>
    <name evidence="2" type="ORF">Amon01_000947100</name>
</gene>
<comment type="caution">
    <text evidence="2">The sequence shown here is derived from an EMBL/GenBank/DDBJ whole genome shotgun (WGS) entry which is preliminary data.</text>
</comment>
<feature type="transmembrane region" description="Helical" evidence="1">
    <location>
        <begin position="136"/>
        <end position="157"/>
    </location>
</feature>
<dbReference type="InterPro" id="IPR022127">
    <property type="entry name" value="STIMATE/YPL162C"/>
</dbReference>
<sequence>MGLLALSSLIWKRSREYPHRRPWKIWAFDVSKQVLGAIGIHFTNLFMSILGGGRSSDDLDFDNNTINRDTENDDEQCDNPCDYYFLNILFDTTIGIFILWGALYSIFALARKLKIEGVESGQYGSPPKYSWYFKQLGLYFVGLLTMKLALYVTLILFPFLVTFASWVLSWSDGIPNIQVFFVVLVFPLIMNTFQYYVIDNIIQSPEYHATNKYVQKLDESNPSVGGDIESVHGMLGQHEPLPDEMEGEICTTSTDDTTINSISK</sequence>
<dbReference type="PANTHER" id="PTHR31735">
    <property type="entry name" value="VACUOLAR MEMBRANE PROTEIN YPL162C"/>
    <property type="match status" value="1"/>
</dbReference>
<proteinExistence type="predicted"/>
<feature type="transmembrane region" description="Helical" evidence="1">
    <location>
        <begin position="177"/>
        <end position="198"/>
    </location>
</feature>
<organism evidence="2 3">
    <name type="scientific">Ambrosiozyma monospora</name>
    <name type="common">Yeast</name>
    <name type="synonym">Endomycopsis monosporus</name>
    <dbReference type="NCBI Taxonomy" id="43982"/>
    <lineage>
        <taxon>Eukaryota</taxon>
        <taxon>Fungi</taxon>
        <taxon>Dikarya</taxon>
        <taxon>Ascomycota</taxon>
        <taxon>Saccharomycotina</taxon>
        <taxon>Pichiomycetes</taxon>
        <taxon>Pichiales</taxon>
        <taxon>Pichiaceae</taxon>
        <taxon>Ambrosiozyma</taxon>
    </lineage>
</organism>
<reference evidence="2" key="1">
    <citation type="submission" date="2023-04" db="EMBL/GenBank/DDBJ databases">
        <title>Ambrosiozyma monospora NBRC 1965.</title>
        <authorList>
            <person name="Ichikawa N."/>
            <person name="Sato H."/>
            <person name="Tonouchi N."/>
        </authorList>
    </citation>
    <scope>NUCLEOTIDE SEQUENCE</scope>
    <source>
        <strain evidence="2">NBRC 1965</strain>
    </source>
</reference>
<keyword evidence="1" id="KW-1133">Transmembrane helix</keyword>
<dbReference type="Proteomes" id="UP001165063">
    <property type="component" value="Unassembled WGS sequence"/>
</dbReference>
<keyword evidence="3" id="KW-1185">Reference proteome</keyword>
<dbReference type="PANTHER" id="PTHR31735:SF1">
    <property type="entry name" value="VACUOLAR MEMBRANE PROTEIN YPL162C"/>
    <property type="match status" value="1"/>
</dbReference>
<protein>
    <submittedName>
        <fullName evidence="2">Unnamed protein product</fullName>
    </submittedName>
</protein>
<dbReference type="GO" id="GO:0016020">
    <property type="term" value="C:membrane"/>
    <property type="evidence" value="ECO:0007669"/>
    <property type="project" value="TreeGrafter"/>
</dbReference>
<feature type="transmembrane region" description="Helical" evidence="1">
    <location>
        <begin position="83"/>
        <end position="107"/>
    </location>
</feature>
<evidence type="ECO:0000313" key="2">
    <source>
        <dbReference type="EMBL" id="GME74353.1"/>
    </source>
</evidence>
<name>A0A9W6WBE7_AMBMO</name>
<accession>A0A9W6WBE7</accession>